<evidence type="ECO:0008006" key="4">
    <source>
        <dbReference type="Google" id="ProtNLM"/>
    </source>
</evidence>
<dbReference type="Proteomes" id="UP000186132">
    <property type="component" value="Unassembled WGS sequence"/>
</dbReference>
<dbReference type="RefSeq" id="WP_073390698.1">
    <property type="nucleotide sequence ID" value="NZ_FQVU01000003.1"/>
</dbReference>
<evidence type="ECO:0000313" key="3">
    <source>
        <dbReference type="Proteomes" id="UP000186132"/>
    </source>
</evidence>
<reference evidence="2 3" key="1">
    <citation type="submission" date="2016-11" db="EMBL/GenBank/DDBJ databases">
        <authorList>
            <person name="Jaros S."/>
            <person name="Januszkiewicz K."/>
            <person name="Wedrychowicz H."/>
        </authorList>
    </citation>
    <scope>NUCLEOTIDE SEQUENCE [LARGE SCALE GENOMIC DNA]</scope>
    <source>
        <strain evidence="2 3">DSM 45627</strain>
    </source>
</reference>
<evidence type="ECO:0000256" key="1">
    <source>
        <dbReference type="SAM" id="MobiDB-lite"/>
    </source>
</evidence>
<protein>
    <recommendedName>
        <fullName evidence="4">Excreted virulence factor EspC, type VII ESX diderm</fullName>
    </recommendedName>
</protein>
<feature type="compositionally biased region" description="Polar residues" evidence="1">
    <location>
        <begin position="134"/>
        <end position="157"/>
    </location>
</feature>
<feature type="compositionally biased region" description="Basic and acidic residues" evidence="1">
    <location>
        <begin position="1"/>
        <end position="13"/>
    </location>
</feature>
<dbReference type="AlphaFoldDB" id="A0A1M5LWU4"/>
<feature type="region of interest" description="Disordered" evidence="1">
    <location>
        <begin position="127"/>
        <end position="157"/>
    </location>
</feature>
<evidence type="ECO:0000313" key="2">
    <source>
        <dbReference type="EMBL" id="SHG69528.1"/>
    </source>
</evidence>
<dbReference type="EMBL" id="FQVU01000003">
    <property type="protein sequence ID" value="SHG69528.1"/>
    <property type="molecule type" value="Genomic_DNA"/>
</dbReference>
<feature type="region of interest" description="Disordered" evidence="1">
    <location>
        <begin position="1"/>
        <end position="48"/>
    </location>
</feature>
<organism evidence="2 3">
    <name type="scientific">Jatrophihabitans endophyticus</name>
    <dbReference type="NCBI Taxonomy" id="1206085"/>
    <lineage>
        <taxon>Bacteria</taxon>
        <taxon>Bacillati</taxon>
        <taxon>Actinomycetota</taxon>
        <taxon>Actinomycetes</taxon>
        <taxon>Jatrophihabitantales</taxon>
        <taxon>Jatrophihabitantaceae</taxon>
        <taxon>Jatrophihabitans</taxon>
    </lineage>
</organism>
<dbReference type="STRING" id="1206085.SAMN05443575_2568"/>
<keyword evidence="3" id="KW-1185">Reference proteome</keyword>
<name>A0A1M5LWU4_9ACTN</name>
<feature type="compositionally biased region" description="Polar residues" evidence="1">
    <location>
        <begin position="39"/>
        <end position="48"/>
    </location>
</feature>
<feature type="compositionally biased region" description="Polar residues" evidence="1">
    <location>
        <begin position="17"/>
        <end position="26"/>
    </location>
</feature>
<accession>A0A1M5LWU4</accession>
<proteinExistence type="predicted"/>
<sequence length="157" mass="16578">MTDYDYGQHRVELGGDTSDNNASGMSGYTLDVRPDPSWPGTSANTSQLRADPDKMNQVADTIDHIVQTLQGNGLPSDVKTTSANAMYGPDTWLAAKFLKQSTSDVADVVGEYMTKLITNLQSASGSIRGATGSLAGSEQANTQSANTQHSQIDTSGM</sequence>
<gene>
    <name evidence="2" type="ORF">SAMN05443575_2568</name>
</gene>